<protein>
    <submittedName>
        <fullName evidence="1">DEA(D/H)-box RNA helicase family protein</fullName>
    </submittedName>
</protein>
<name>A0A7J6UR35_THATH</name>
<dbReference type="OrthoDB" id="1678587at2759"/>
<keyword evidence="1" id="KW-0547">Nucleotide-binding</keyword>
<feature type="non-terminal residue" evidence="1">
    <location>
        <position position="1"/>
    </location>
</feature>
<keyword evidence="1" id="KW-0378">Hydrolase</keyword>
<reference evidence="1 2" key="1">
    <citation type="submission" date="2020-06" db="EMBL/GenBank/DDBJ databases">
        <title>Transcriptomic and genomic resources for Thalictrum thalictroides and T. hernandezii: Facilitating candidate gene discovery in an emerging model plant lineage.</title>
        <authorList>
            <person name="Arias T."/>
            <person name="Riano-Pachon D.M."/>
            <person name="Di Stilio V.S."/>
        </authorList>
    </citation>
    <scope>NUCLEOTIDE SEQUENCE [LARGE SCALE GENOMIC DNA]</scope>
    <source>
        <strain evidence="2">cv. WT478/WT964</strain>
        <tissue evidence="1">Leaves</tissue>
    </source>
</reference>
<organism evidence="1 2">
    <name type="scientific">Thalictrum thalictroides</name>
    <name type="common">Rue-anemone</name>
    <name type="synonym">Anemone thalictroides</name>
    <dbReference type="NCBI Taxonomy" id="46969"/>
    <lineage>
        <taxon>Eukaryota</taxon>
        <taxon>Viridiplantae</taxon>
        <taxon>Streptophyta</taxon>
        <taxon>Embryophyta</taxon>
        <taxon>Tracheophyta</taxon>
        <taxon>Spermatophyta</taxon>
        <taxon>Magnoliopsida</taxon>
        <taxon>Ranunculales</taxon>
        <taxon>Ranunculaceae</taxon>
        <taxon>Thalictroideae</taxon>
        <taxon>Thalictrum</taxon>
    </lineage>
</organism>
<dbReference type="AlphaFoldDB" id="A0A7J6UR35"/>
<dbReference type="Gene3D" id="3.40.50.300">
    <property type="entry name" value="P-loop containing nucleotide triphosphate hydrolases"/>
    <property type="match status" value="1"/>
</dbReference>
<evidence type="ECO:0000313" key="1">
    <source>
        <dbReference type="EMBL" id="KAF5175034.1"/>
    </source>
</evidence>
<gene>
    <name evidence="1" type="ORF">FRX31_035379</name>
</gene>
<evidence type="ECO:0000313" key="2">
    <source>
        <dbReference type="Proteomes" id="UP000554482"/>
    </source>
</evidence>
<dbReference type="Proteomes" id="UP000554482">
    <property type="component" value="Unassembled WGS sequence"/>
</dbReference>
<dbReference type="InterPro" id="IPR027417">
    <property type="entry name" value="P-loop_NTPase"/>
</dbReference>
<keyword evidence="1" id="KW-0347">Helicase</keyword>
<accession>A0A7J6UR35</accession>
<keyword evidence="1" id="KW-0067">ATP-binding</keyword>
<proteinExistence type="predicted"/>
<keyword evidence="2" id="KW-1185">Reference proteome</keyword>
<sequence length="59" mass="6953">IRLFHAFWCHICRKERKGDVLVFMTGWDDIISLKDQLKAHPHLRDPNTAACMPWLNGHI</sequence>
<dbReference type="GO" id="GO:0004386">
    <property type="term" value="F:helicase activity"/>
    <property type="evidence" value="ECO:0007669"/>
    <property type="project" value="UniProtKB-KW"/>
</dbReference>
<dbReference type="EMBL" id="JABWDY010044575">
    <property type="protein sequence ID" value="KAF5175034.1"/>
    <property type="molecule type" value="Genomic_DNA"/>
</dbReference>
<comment type="caution">
    <text evidence="1">The sequence shown here is derived from an EMBL/GenBank/DDBJ whole genome shotgun (WGS) entry which is preliminary data.</text>
</comment>